<keyword evidence="1" id="KW-0472">Membrane</keyword>
<gene>
    <name evidence="2" type="ORF">CANCADRAFT_69027</name>
</gene>
<feature type="transmembrane region" description="Helical" evidence="1">
    <location>
        <begin position="191"/>
        <end position="212"/>
    </location>
</feature>
<keyword evidence="1" id="KW-0812">Transmembrane</keyword>
<name>A0A1E4TH16_9ASCO</name>
<sequence>MPDEQTGLLGTSNAPDRVLAWIILIFGAISSAGILSVRHRAVGWAPFFACIIFSLLTQINYSRLPGSLSQLDSTVSRPSPTPWTRQALKDVLSDKARYLRCLGLAFVLLVLYCSTAYSVRYIHLRFDSATLAAVLLWLPWVDLIFQRDISARDLMTWQRFLLYIVVVVTSAFLGRWYWIPILKHSMTLSSWLVTLAEGLFVALLVILAFKLIQLEQRSTGLAQDISGNSDRWLTTLSISVVLAAIPLTIIQIVYRGIIPLIFLFVMAAAFGAILAITLLAIAVALKRIVSANVIDVLMVSGGIGILYHTLTHRHGLFTLLCIIPLLLALLHVITTKKTVISS</sequence>
<dbReference type="Proteomes" id="UP000095023">
    <property type="component" value="Unassembled WGS sequence"/>
</dbReference>
<feature type="transmembrane region" description="Helical" evidence="1">
    <location>
        <begin position="260"/>
        <end position="285"/>
    </location>
</feature>
<feature type="transmembrane region" description="Helical" evidence="1">
    <location>
        <begin position="292"/>
        <end position="310"/>
    </location>
</feature>
<feature type="transmembrane region" description="Helical" evidence="1">
    <location>
        <begin position="232"/>
        <end position="254"/>
    </location>
</feature>
<reference evidence="3" key="1">
    <citation type="submission" date="2016-02" db="EMBL/GenBank/DDBJ databases">
        <title>Comparative genomics of biotechnologically important yeasts.</title>
        <authorList>
            <consortium name="DOE Joint Genome Institute"/>
            <person name="Riley R."/>
            <person name="Haridas S."/>
            <person name="Wolfe K.H."/>
            <person name="Lopes M.R."/>
            <person name="Hittinger C.T."/>
            <person name="Goker M."/>
            <person name="Salamov A."/>
            <person name="Wisecaver J."/>
            <person name="Long T.M."/>
            <person name="Aerts A.L."/>
            <person name="Barry K."/>
            <person name="Choi C."/>
            <person name="Clum A."/>
            <person name="Coughlan A.Y."/>
            <person name="Deshpande S."/>
            <person name="Douglass A.P."/>
            <person name="Hanson S.J."/>
            <person name="Klenk H.-P."/>
            <person name="Labutti K."/>
            <person name="Lapidus A."/>
            <person name="Lindquist E."/>
            <person name="Lipzen A."/>
            <person name="Meier-Kolthoff J.P."/>
            <person name="Ohm R.A."/>
            <person name="Otillar R.P."/>
            <person name="Pangilinan J."/>
            <person name="Peng Y."/>
            <person name="Rokas A."/>
            <person name="Rosa C.A."/>
            <person name="Scheuner C."/>
            <person name="Sibirny A.A."/>
            <person name="Slot J.C."/>
            <person name="Stielow J.B."/>
            <person name="Sun H."/>
            <person name="Kurtzman C.P."/>
            <person name="Blackwell M."/>
            <person name="Jeffries T.W."/>
            <person name="Grigoriev I.V."/>
        </authorList>
    </citation>
    <scope>NUCLEOTIDE SEQUENCE [LARGE SCALE GENOMIC DNA]</scope>
    <source>
        <strain evidence="3">NRRL Y-17796</strain>
    </source>
</reference>
<feature type="transmembrane region" description="Helical" evidence="1">
    <location>
        <begin position="316"/>
        <end position="334"/>
    </location>
</feature>
<keyword evidence="1" id="KW-1133">Transmembrane helix</keyword>
<feature type="transmembrane region" description="Helical" evidence="1">
    <location>
        <begin position="18"/>
        <end position="37"/>
    </location>
</feature>
<feature type="transmembrane region" description="Helical" evidence="1">
    <location>
        <begin position="160"/>
        <end position="179"/>
    </location>
</feature>
<evidence type="ECO:0000313" key="3">
    <source>
        <dbReference type="Proteomes" id="UP000095023"/>
    </source>
</evidence>
<evidence type="ECO:0000256" key="1">
    <source>
        <dbReference type="SAM" id="Phobius"/>
    </source>
</evidence>
<evidence type="ECO:0000313" key="2">
    <source>
        <dbReference type="EMBL" id="ODV90997.1"/>
    </source>
</evidence>
<feature type="transmembrane region" description="Helical" evidence="1">
    <location>
        <begin position="98"/>
        <end position="117"/>
    </location>
</feature>
<accession>A0A1E4TH16</accession>
<keyword evidence="3" id="KW-1185">Reference proteome</keyword>
<organism evidence="2 3">
    <name type="scientific">Tortispora caseinolytica NRRL Y-17796</name>
    <dbReference type="NCBI Taxonomy" id="767744"/>
    <lineage>
        <taxon>Eukaryota</taxon>
        <taxon>Fungi</taxon>
        <taxon>Dikarya</taxon>
        <taxon>Ascomycota</taxon>
        <taxon>Saccharomycotina</taxon>
        <taxon>Trigonopsidomycetes</taxon>
        <taxon>Trigonopsidales</taxon>
        <taxon>Trigonopsidaceae</taxon>
        <taxon>Tortispora</taxon>
    </lineage>
</organism>
<dbReference type="EMBL" id="KV453842">
    <property type="protein sequence ID" value="ODV90997.1"/>
    <property type="molecule type" value="Genomic_DNA"/>
</dbReference>
<proteinExistence type="predicted"/>
<dbReference type="AlphaFoldDB" id="A0A1E4TH16"/>
<feature type="transmembrane region" description="Helical" evidence="1">
    <location>
        <begin position="43"/>
        <end position="61"/>
    </location>
</feature>
<protein>
    <submittedName>
        <fullName evidence="2">Uncharacterized protein</fullName>
    </submittedName>
</protein>